<organism evidence="10">
    <name type="scientific">Volvox carteri f. nagariensis</name>
    <dbReference type="NCBI Taxonomy" id="3068"/>
    <lineage>
        <taxon>Eukaryota</taxon>
        <taxon>Viridiplantae</taxon>
        <taxon>Chlorophyta</taxon>
        <taxon>core chlorophytes</taxon>
        <taxon>Chlorophyceae</taxon>
        <taxon>CS clade</taxon>
        <taxon>Chlamydomonadales</taxon>
        <taxon>Volvocaceae</taxon>
        <taxon>Volvox</taxon>
    </lineage>
</organism>
<dbReference type="GO" id="GO:0005886">
    <property type="term" value="C:plasma membrane"/>
    <property type="evidence" value="ECO:0007669"/>
    <property type="project" value="TreeGrafter"/>
</dbReference>
<dbReference type="GO" id="GO:0035556">
    <property type="term" value="P:intracellular signal transduction"/>
    <property type="evidence" value="ECO:0007669"/>
    <property type="project" value="InterPro"/>
</dbReference>
<dbReference type="InterPro" id="IPR029787">
    <property type="entry name" value="Nucleotide_cyclase"/>
</dbReference>
<keyword evidence="10" id="KW-1185">Reference proteome</keyword>
<sequence>MERVADVPAHGESNRDPSDFALTSKNLVSCYMCRLIKSRNQLPNAQSALGSSYSHSHSVTSPSTPSCGGFGALSGAQQYMARSVAYLGNAVGLPAAPGLGLMDPDHVLHRIFAYEPPALDSLWDAVRAGKTWSGLVCMPSHLDLRGLRDAASVAATSTSPCAGQRALSAAADATAAVVPESMPWSQGLLCGGSGSGGVGGGAAADTDVVGLLLQQLQRHGSRTGSRVGGGATAATATCASAAAVAVPVGSGRGVGEGSTAVVTAAAAGCGSGDSGGGGGGGSWGFGWVSHLPSASLPSPQAPPAECNASAAGSLSPDVVATITGPPPPRATAATAGGSSGGGCNNSGSRGKPVMKLPRNVSAPTFRSVASSSRPLPSVLEAEASCGGSVCGSGSAAAVSVATLLAHRASWNADQTFPAQAGTSLSNRLAQTEYALNGSYRAMRIAASAASQGLLGQGPTTAFDGGGGGWSYGSADGLQCCSPRGLDASLADQLSGPKFVPPLVANCYMVCGGLVEEDAEGFRSVTEAVDPLHAHKVFAFAADMMPGTGQYGLYDFNVAGRMESKGVPGAVHISAATRALLGAAADGFLSTVGIPVKGKGFMLTYVYDPCGVALQRSQTVSRTGSAVPGIGREGPQVPGGEASSGTPTEAPPPLPQ</sequence>
<dbReference type="AlphaFoldDB" id="D8UGP3"/>
<evidence type="ECO:0000313" key="10">
    <source>
        <dbReference type="Proteomes" id="UP000001058"/>
    </source>
</evidence>
<name>D8UGP3_VOLCA</name>
<evidence type="ECO:0000256" key="6">
    <source>
        <dbReference type="ARBA" id="ARBA00023239"/>
    </source>
</evidence>
<dbReference type="EMBL" id="GL378401">
    <property type="protein sequence ID" value="EFJ41084.1"/>
    <property type="molecule type" value="Genomic_DNA"/>
</dbReference>
<dbReference type="InParanoid" id="D8UGP3"/>
<dbReference type="GO" id="GO:0001653">
    <property type="term" value="F:peptide receptor activity"/>
    <property type="evidence" value="ECO:0007669"/>
    <property type="project" value="TreeGrafter"/>
</dbReference>
<feature type="domain" description="Guanylate cyclase" evidence="8">
    <location>
        <begin position="554"/>
        <end position="605"/>
    </location>
</feature>
<dbReference type="Proteomes" id="UP000001058">
    <property type="component" value="Unassembled WGS sequence"/>
</dbReference>
<dbReference type="SUPFAM" id="SSF55073">
    <property type="entry name" value="Nucleotide cyclase"/>
    <property type="match status" value="1"/>
</dbReference>
<evidence type="ECO:0000256" key="1">
    <source>
        <dbReference type="ARBA" id="ARBA00004370"/>
    </source>
</evidence>
<gene>
    <name evidence="9" type="ORF">VOLCADRAFT_107824</name>
</gene>
<evidence type="ECO:0000256" key="2">
    <source>
        <dbReference type="ARBA" id="ARBA00022692"/>
    </source>
</evidence>
<keyword evidence="2" id="KW-0812">Transmembrane</keyword>
<dbReference type="GeneID" id="9622943"/>
<dbReference type="OrthoDB" id="550151at2759"/>
<keyword evidence="6" id="KW-0456">Lyase</keyword>
<dbReference type="GO" id="GO:0004383">
    <property type="term" value="F:guanylate cyclase activity"/>
    <property type="evidence" value="ECO:0007669"/>
    <property type="project" value="TreeGrafter"/>
</dbReference>
<dbReference type="GO" id="GO:0000166">
    <property type="term" value="F:nucleotide binding"/>
    <property type="evidence" value="ECO:0007669"/>
    <property type="project" value="UniProtKB-KW"/>
</dbReference>
<proteinExistence type="predicted"/>
<dbReference type="GO" id="GO:0004016">
    <property type="term" value="F:adenylate cyclase activity"/>
    <property type="evidence" value="ECO:0007669"/>
    <property type="project" value="TreeGrafter"/>
</dbReference>
<evidence type="ECO:0000256" key="5">
    <source>
        <dbReference type="ARBA" id="ARBA00023136"/>
    </source>
</evidence>
<keyword evidence="4" id="KW-1133">Transmembrane helix</keyword>
<keyword evidence="5" id="KW-0472">Membrane</keyword>
<evidence type="ECO:0000256" key="3">
    <source>
        <dbReference type="ARBA" id="ARBA00022741"/>
    </source>
</evidence>
<reference evidence="9 10" key="1">
    <citation type="journal article" date="2010" name="Science">
        <title>Genomic analysis of organismal complexity in the multicellular green alga Volvox carteri.</title>
        <authorList>
            <person name="Prochnik S.E."/>
            <person name="Umen J."/>
            <person name="Nedelcu A.M."/>
            <person name="Hallmann A."/>
            <person name="Miller S.M."/>
            <person name="Nishii I."/>
            <person name="Ferris P."/>
            <person name="Kuo A."/>
            <person name="Mitros T."/>
            <person name="Fritz-Laylin L.K."/>
            <person name="Hellsten U."/>
            <person name="Chapman J."/>
            <person name="Simakov O."/>
            <person name="Rensing S.A."/>
            <person name="Terry A."/>
            <person name="Pangilinan J."/>
            <person name="Kapitonov V."/>
            <person name="Jurka J."/>
            <person name="Salamov A."/>
            <person name="Shapiro H."/>
            <person name="Schmutz J."/>
            <person name="Grimwood J."/>
            <person name="Lindquist E."/>
            <person name="Lucas S."/>
            <person name="Grigoriev I.V."/>
            <person name="Schmitt R."/>
            <person name="Kirk D."/>
            <person name="Rokhsar D.S."/>
        </authorList>
    </citation>
    <scope>NUCLEOTIDE SEQUENCE [LARGE SCALE GENOMIC DNA]</scope>
    <source>
        <strain evidence="10">f. Nagariensis / Eve</strain>
    </source>
</reference>
<dbReference type="KEGG" id="vcn:VOLCADRAFT_107824"/>
<dbReference type="PANTHER" id="PTHR11920:SF335">
    <property type="entry name" value="GUANYLATE CYCLASE"/>
    <property type="match status" value="1"/>
</dbReference>
<feature type="region of interest" description="Disordered" evidence="7">
    <location>
        <begin position="317"/>
        <end position="355"/>
    </location>
</feature>
<dbReference type="RefSeq" id="XP_002957847.1">
    <property type="nucleotide sequence ID" value="XM_002957801.1"/>
</dbReference>
<dbReference type="InterPro" id="IPR001054">
    <property type="entry name" value="A/G_cyclase"/>
</dbReference>
<evidence type="ECO:0000313" key="9">
    <source>
        <dbReference type="EMBL" id="EFJ41084.1"/>
    </source>
</evidence>
<dbReference type="Pfam" id="PF00211">
    <property type="entry name" value="Guanylate_cyc"/>
    <property type="match status" value="1"/>
</dbReference>
<comment type="subcellular location">
    <subcellularLocation>
        <location evidence="1">Membrane</location>
    </subcellularLocation>
</comment>
<accession>D8UGP3</accession>
<dbReference type="Gene3D" id="3.30.70.1230">
    <property type="entry name" value="Nucleotide cyclase"/>
    <property type="match status" value="1"/>
</dbReference>
<evidence type="ECO:0000256" key="4">
    <source>
        <dbReference type="ARBA" id="ARBA00022989"/>
    </source>
</evidence>
<feature type="region of interest" description="Disordered" evidence="7">
    <location>
        <begin position="620"/>
        <end position="655"/>
    </location>
</feature>
<keyword evidence="3" id="KW-0547">Nucleotide-binding</keyword>
<evidence type="ECO:0000259" key="8">
    <source>
        <dbReference type="Pfam" id="PF00211"/>
    </source>
</evidence>
<protein>
    <recommendedName>
        <fullName evidence="8">Guanylate cyclase domain-containing protein</fullName>
    </recommendedName>
</protein>
<evidence type="ECO:0000256" key="7">
    <source>
        <dbReference type="SAM" id="MobiDB-lite"/>
    </source>
</evidence>
<dbReference type="GO" id="GO:0007168">
    <property type="term" value="P:receptor guanylyl cyclase signaling pathway"/>
    <property type="evidence" value="ECO:0007669"/>
    <property type="project" value="TreeGrafter"/>
</dbReference>
<dbReference type="PANTHER" id="PTHR11920">
    <property type="entry name" value="GUANYLYL CYCLASE"/>
    <property type="match status" value="1"/>
</dbReference>
<dbReference type="InterPro" id="IPR050401">
    <property type="entry name" value="Cyclic_nucleotide_synthase"/>
</dbReference>